<organism evidence="2 3">
    <name type="scientific">Hyphomonas adhaerens</name>
    <dbReference type="NCBI Taxonomy" id="81029"/>
    <lineage>
        <taxon>Bacteria</taxon>
        <taxon>Pseudomonadati</taxon>
        <taxon>Pseudomonadota</taxon>
        <taxon>Alphaproteobacteria</taxon>
        <taxon>Hyphomonadales</taxon>
        <taxon>Hyphomonadaceae</taxon>
        <taxon>Hyphomonas</taxon>
    </lineage>
</organism>
<reference evidence="2 3" key="1">
    <citation type="journal article" date="2018" name="Nat. Biotechnol.">
        <title>A standardized bacterial taxonomy based on genome phylogeny substantially revises the tree of life.</title>
        <authorList>
            <person name="Parks D.H."/>
            <person name="Chuvochina M."/>
            <person name="Waite D.W."/>
            <person name="Rinke C."/>
            <person name="Skarshewski A."/>
            <person name="Chaumeil P.A."/>
            <person name="Hugenholtz P."/>
        </authorList>
    </citation>
    <scope>NUCLEOTIDE SEQUENCE [LARGE SCALE GENOMIC DNA]</scope>
    <source>
        <strain evidence="2">UBA8733</strain>
    </source>
</reference>
<dbReference type="InterPro" id="IPR024572">
    <property type="entry name" value="RcnB"/>
</dbReference>
<comment type="caution">
    <text evidence="2">The sequence shown here is derived from an EMBL/GenBank/DDBJ whole genome shotgun (WGS) entry which is preliminary data.</text>
</comment>
<evidence type="ECO:0000313" key="2">
    <source>
        <dbReference type="EMBL" id="HAE27496.1"/>
    </source>
</evidence>
<dbReference type="AlphaFoldDB" id="A0A3B9GZ51"/>
<dbReference type="Gene3D" id="3.10.450.160">
    <property type="entry name" value="inner membrane protein cigr"/>
    <property type="match status" value="1"/>
</dbReference>
<name>A0A3B9GZ51_9PROT</name>
<feature type="transmembrane region" description="Helical" evidence="1">
    <location>
        <begin position="32"/>
        <end position="52"/>
    </location>
</feature>
<proteinExistence type="predicted"/>
<protein>
    <submittedName>
        <fullName evidence="2">Uncharacterized protein</fullName>
    </submittedName>
</protein>
<keyword evidence="1" id="KW-0472">Membrane</keyword>
<dbReference type="Pfam" id="PF11776">
    <property type="entry name" value="RcnB"/>
    <property type="match status" value="1"/>
</dbReference>
<keyword evidence="1" id="KW-1133">Transmembrane helix</keyword>
<dbReference type="Proteomes" id="UP000259610">
    <property type="component" value="Unassembled WGS sequence"/>
</dbReference>
<keyword evidence="1" id="KW-0812">Transmembrane</keyword>
<accession>A0A3B9GZ51</accession>
<feature type="non-terminal residue" evidence="2">
    <location>
        <position position="1"/>
    </location>
</feature>
<sequence>PRTVYIRDYASYGLYAPPPGYYWVHDYDRGDAILASVATGAIIGLVVGALAYD</sequence>
<evidence type="ECO:0000256" key="1">
    <source>
        <dbReference type="SAM" id="Phobius"/>
    </source>
</evidence>
<dbReference type="EMBL" id="DMAN01000222">
    <property type="protein sequence ID" value="HAE27496.1"/>
    <property type="molecule type" value="Genomic_DNA"/>
</dbReference>
<evidence type="ECO:0000313" key="3">
    <source>
        <dbReference type="Proteomes" id="UP000259610"/>
    </source>
</evidence>
<gene>
    <name evidence="2" type="ORF">DCG58_10075</name>
</gene>